<organism evidence="10 11">
    <name type="scientific">Stentor coeruleus</name>
    <dbReference type="NCBI Taxonomy" id="5963"/>
    <lineage>
        <taxon>Eukaryota</taxon>
        <taxon>Sar</taxon>
        <taxon>Alveolata</taxon>
        <taxon>Ciliophora</taxon>
        <taxon>Postciliodesmatophora</taxon>
        <taxon>Heterotrichea</taxon>
        <taxon>Heterotrichida</taxon>
        <taxon>Stentoridae</taxon>
        <taxon>Stentor</taxon>
    </lineage>
</organism>
<feature type="active site" evidence="5">
    <location>
        <position position="155"/>
    </location>
</feature>
<evidence type="ECO:0000256" key="2">
    <source>
        <dbReference type="ARBA" id="ARBA00022723"/>
    </source>
</evidence>
<dbReference type="Gene3D" id="3.60.10.10">
    <property type="entry name" value="Endonuclease/exonuclease/phosphatase"/>
    <property type="match status" value="1"/>
</dbReference>
<feature type="site" description="Transition state stabilizer" evidence="7">
    <location>
        <position position="196"/>
    </location>
</feature>
<feature type="site" description="Important for catalytic activity" evidence="7">
    <location>
        <position position="266"/>
    </location>
</feature>
<dbReference type="GO" id="GO:0008081">
    <property type="term" value="F:phosphoric diester hydrolase activity"/>
    <property type="evidence" value="ECO:0007669"/>
    <property type="project" value="TreeGrafter"/>
</dbReference>
<dbReference type="GO" id="GO:0003906">
    <property type="term" value="F:DNA-(apurinic or apyrimidinic site) endonuclease activity"/>
    <property type="evidence" value="ECO:0007669"/>
    <property type="project" value="TreeGrafter"/>
</dbReference>
<feature type="binding site" evidence="6">
    <location>
        <position position="292"/>
    </location>
    <ligand>
        <name>Mg(2+)</name>
        <dbReference type="ChEBI" id="CHEBI:18420"/>
        <label>1</label>
    </ligand>
</feature>
<dbReference type="GO" id="GO:0008311">
    <property type="term" value="F:double-stranded DNA 3'-5' DNA exonuclease activity"/>
    <property type="evidence" value="ECO:0007669"/>
    <property type="project" value="TreeGrafter"/>
</dbReference>
<comment type="cofactor">
    <cofactor evidence="6 8">
        <name>Mg(2+)</name>
        <dbReference type="ChEBI" id="CHEBI:18420"/>
    </cofactor>
    <cofactor evidence="6 8">
        <name>Mn(2+)</name>
        <dbReference type="ChEBI" id="CHEBI:29035"/>
    </cofactor>
    <text evidence="6 8">Probably binds two magnesium or manganese ions per subunit.</text>
</comment>
<name>A0A1R2CVT2_9CILI</name>
<evidence type="ECO:0000256" key="6">
    <source>
        <dbReference type="PIRSR" id="PIRSR604808-2"/>
    </source>
</evidence>
<dbReference type="PROSITE" id="PS51435">
    <property type="entry name" value="AP_NUCLEASE_F1_4"/>
    <property type="match status" value="1"/>
</dbReference>
<evidence type="ECO:0000313" key="11">
    <source>
        <dbReference type="Proteomes" id="UP000187209"/>
    </source>
</evidence>
<dbReference type="CDD" id="cd09087">
    <property type="entry name" value="Ape1-like_AP-endo"/>
    <property type="match status" value="1"/>
</dbReference>
<dbReference type="InterPro" id="IPR004808">
    <property type="entry name" value="AP_endonuc_1"/>
</dbReference>
<dbReference type="InterPro" id="IPR036691">
    <property type="entry name" value="Endo/exonu/phosph_ase_sf"/>
</dbReference>
<proteinExistence type="inferred from homology"/>
<dbReference type="PANTHER" id="PTHR22748">
    <property type="entry name" value="AP ENDONUCLEASE"/>
    <property type="match status" value="1"/>
</dbReference>
<evidence type="ECO:0000256" key="5">
    <source>
        <dbReference type="PIRSR" id="PIRSR604808-1"/>
    </source>
</evidence>
<evidence type="ECO:0000256" key="3">
    <source>
        <dbReference type="ARBA" id="ARBA00022801"/>
    </source>
</evidence>
<keyword evidence="8" id="KW-0227">DNA damage</keyword>
<comment type="caution">
    <text evidence="10">The sequence shown here is derived from an EMBL/GenBank/DDBJ whole genome shotgun (WGS) entry which is preliminary data.</text>
</comment>
<keyword evidence="11" id="KW-1185">Reference proteome</keyword>
<evidence type="ECO:0000256" key="4">
    <source>
        <dbReference type="ARBA" id="ARBA00022842"/>
    </source>
</evidence>
<sequence>MKNTLKRKPQITSKPEKKQKTLQSLINLPPKVLSKTSGLHEFSQPEIHIISWNVNGLRAWIKKPGVLDFVNRAEFDIICFNETKLQEKHVIDFKTKFPQYPYQYWSCSTERLGYSGTAILSKVQPLSWKSGLPSHPNEGRLTLAEFPNFYLLSTYVPNTISGRSKYRLEKWDQDLSQYIKNLEISGKGVIWIGDLNVINTDIDVYQLEGNENCCGGTPEERKSFHNIIQDNLIDTFRYLHPNTRQYTWFNTMRKVAKSRNEGWRFDMSLVSKSLISQVKDSKIYDQIYGSDHYPIELIMTNGI</sequence>
<feature type="binding site" evidence="6">
    <location>
        <position position="194"/>
    </location>
    <ligand>
        <name>Mg(2+)</name>
        <dbReference type="ChEBI" id="CHEBI:18420"/>
        <label>1</label>
    </ligand>
</feature>
<reference evidence="10 11" key="1">
    <citation type="submission" date="2016-11" db="EMBL/GenBank/DDBJ databases">
        <title>The macronuclear genome of Stentor coeruleus: a giant cell with tiny introns.</title>
        <authorList>
            <person name="Slabodnick M."/>
            <person name="Ruby J.G."/>
            <person name="Reiff S.B."/>
            <person name="Swart E.C."/>
            <person name="Gosai S."/>
            <person name="Prabakaran S."/>
            <person name="Witkowska E."/>
            <person name="Larue G.E."/>
            <person name="Fisher S."/>
            <person name="Freeman R.M."/>
            <person name="Gunawardena J."/>
            <person name="Chu W."/>
            <person name="Stover N.A."/>
            <person name="Gregory B.D."/>
            <person name="Nowacki M."/>
            <person name="Derisi J."/>
            <person name="Roy S.W."/>
            <person name="Marshall W.F."/>
            <person name="Sood P."/>
        </authorList>
    </citation>
    <scope>NUCLEOTIDE SEQUENCE [LARGE SCALE GENOMIC DNA]</scope>
    <source>
        <strain evidence="10">WM001</strain>
    </source>
</reference>
<keyword evidence="4 6" id="KW-0460">Magnesium</keyword>
<dbReference type="GO" id="GO:0006284">
    <property type="term" value="P:base-excision repair"/>
    <property type="evidence" value="ECO:0007669"/>
    <property type="project" value="TreeGrafter"/>
</dbReference>
<dbReference type="Pfam" id="PF03372">
    <property type="entry name" value="Exo_endo_phos"/>
    <property type="match status" value="1"/>
</dbReference>
<dbReference type="InterPro" id="IPR005135">
    <property type="entry name" value="Endo/exonuclease/phosphatase"/>
</dbReference>
<feature type="active site" description="Proton acceptor" evidence="5">
    <location>
        <position position="292"/>
    </location>
</feature>
<feature type="active site" description="Proton donor/acceptor" evidence="5">
    <location>
        <position position="194"/>
    </location>
</feature>
<dbReference type="AlphaFoldDB" id="A0A1R2CVT2"/>
<keyword evidence="8" id="KW-0234">DNA repair</keyword>
<feature type="site" description="Interaction with DNA substrate" evidence="7">
    <location>
        <position position="292"/>
    </location>
</feature>
<dbReference type="EMBL" id="MPUH01000048">
    <property type="protein sequence ID" value="OMJ93116.1"/>
    <property type="molecule type" value="Genomic_DNA"/>
</dbReference>
<evidence type="ECO:0000256" key="8">
    <source>
        <dbReference type="RuleBase" id="RU362131"/>
    </source>
</evidence>
<feature type="binding site" evidence="6">
    <location>
        <position position="291"/>
    </location>
    <ligand>
        <name>Mg(2+)</name>
        <dbReference type="ChEBI" id="CHEBI:18420"/>
        <label>1</label>
    </ligand>
</feature>
<dbReference type="GO" id="GO:0005634">
    <property type="term" value="C:nucleus"/>
    <property type="evidence" value="ECO:0007669"/>
    <property type="project" value="TreeGrafter"/>
</dbReference>
<dbReference type="NCBIfam" id="TIGR00195">
    <property type="entry name" value="exoDNase_III"/>
    <property type="match status" value="1"/>
</dbReference>
<accession>A0A1R2CVT2</accession>
<evidence type="ECO:0000256" key="1">
    <source>
        <dbReference type="ARBA" id="ARBA00007092"/>
    </source>
</evidence>
<keyword evidence="3" id="KW-0378">Hydrolase</keyword>
<dbReference type="GO" id="GO:0046872">
    <property type="term" value="F:metal ion binding"/>
    <property type="evidence" value="ECO:0007669"/>
    <property type="project" value="UniProtKB-KW"/>
</dbReference>
<evidence type="ECO:0000259" key="9">
    <source>
        <dbReference type="Pfam" id="PF03372"/>
    </source>
</evidence>
<dbReference type="SUPFAM" id="SSF56219">
    <property type="entry name" value="DNase I-like"/>
    <property type="match status" value="1"/>
</dbReference>
<protein>
    <recommendedName>
        <fullName evidence="9">Endonuclease/exonuclease/phosphatase domain-containing protein</fullName>
    </recommendedName>
</protein>
<evidence type="ECO:0000313" key="10">
    <source>
        <dbReference type="EMBL" id="OMJ93116.1"/>
    </source>
</evidence>
<dbReference type="OrthoDB" id="498125at2759"/>
<dbReference type="Proteomes" id="UP000187209">
    <property type="component" value="Unassembled WGS sequence"/>
</dbReference>
<dbReference type="PANTHER" id="PTHR22748:SF6">
    <property type="entry name" value="DNA-(APURINIC OR APYRIMIDINIC SITE) ENDONUCLEASE"/>
    <property type="match status" value="1"/>
</dbReference>
<feature type="binding site" evidence="6">
    <location>
        <position position="82"/>
    </location>
    <ligand>
        <name>Mg(2+)</name>
        <dbReference type="ChEBI" id="CHEBI:18420"/>
        <label>1</label>
    </ligand>
</feature>
<keyword evidence="2 6" id="KW-0479">Metal-binding</keyword>
<dbReference type="NCBIfam" id="TIGR00633">
    <property type="entry name" value="xth"/>
    <property type="match status" value="1"/>
</dbReference>
<feature type="binding site" evidence="6">
    <location>
        <position position="53"/>
    </location>
    <ligand>
        <name>Mg(2+)</name>
        <dbReference type="ChEBI" id="CHEBI:18420"/>
        <label>1</label>
    </ligand>
</feature>
<gene>
    <name evidence="10" type="ORF">SteCoe_3930</name>
</gene>
<feature type="domain" description="Endonuclease/exonuclease/phosphatase" evidence="9">
    <location>
        <begin position="50"/>
        <end position="292"/>
    </location>
</feature>
<feature type="binding site" evidence="6">
    <location>
        <position position="196"/>
    </location>
    <ligand>
        <name>Mg(2+)</name>
        <dbReference type="ChEBI" id="CHEBI:18420"/>
        <label>1</label>
    </ligand>
</feature>
<evidence type="ECO:0000256" key="7">
    <source>
        <dbReference type="PIRSR" id="PIRSR604808-3"/>
    </source>
</evidence>
<comment type="similarity">
    <text evidence="1 8">Belongs to the DNA repair enzymes AP/ExoA family.</text>
</comment>
<keyword evidence="6" id="KW-0464">Manganese</keyword>